<gene>
    <name evidence="4" type="ordered locus">ABO_1483</name>
</gene>
<dbReference type="InterPro" id="IPR050266">
    <property type="entry name" value="AB_hydrolase_sf"/>
</dbReference>
<dbReference type="InterPro" id="IPR029058">
    <property type="entry name" value="AB_hydrolase_fold"/>
</dbReference>
<evidence type="ECO:0000313" key="5">
    <source>
        <dbReference type="Proteomes" id="UP000008871"/>
    </source>
</evidence>
<accession>Q0VPG7</accession>
<dbReference type="GO" id="GO:0016787">
    <property type="term" value="F:hydrolase activity"/>
    <property type="evidence" value="ECO:0007669"/>
    <property type="project" value="UniProtKB-KW"/>
</dbReference>
<evidence type="ECO:0000313" key="4">
    <source>
        <dbReference type="EMBL" id="CAL16931.1"/>
    </source>
</evidence>
<dbReference type="InterPro" id="IPR000073">
    <property type="entry name" value="AB_hydrolase_1"/>
</dbReference>
<dbReference type="EMBL" id="AM286690">
    <property type="protein sequence ID" value="CAL16931.1"/>
    <property type="molecule type" value="Genomic_DNA"/>
</dbReference>
<dbReference type="OrthoDB" id="149912at2"/>
<evidence type="ECO:0000256" key="1">
    <source>
        <dbReference type="ARBA" id="ARBA00008645"/>
    </source>
</evidence>
<keyword evidence="2 4" id="KW-0378">Hydrolase</keyword>
<dbReference type="GO" id="GO:0016020">
    <property type="term" value="C:membrane"/>
    <property type="evidence" value="ECO:0007669"/>
    <property type="project" value="TreeGrafter"/>
</dbReference>
<dbReference type="PANTHER" id="PTHR43798:SF14">
    <property type="entry name" value="SERINE HYDROLASE-LIKE PROTEIN DDB_G0286239"/>
    <property type="match status" value="1"/>
</dbReference>
<dbReference type="Gene3D" id="3.40.50.1820">
    <property type="entry name" value="alpha/beta hydrolase"/>
    <property type="match status" value="1"/>
</dbReference>
<feature type="domain" description="AB hydrolase-1" evidence="3">
    <location>
        <begin position="31"/>
        <end position="132"/>
    </location>
</feature>
<dbReference type="eggNOG" id="COG0596">
    <property type="taxonomic scope" value="Bacteria"/>
</dbReference>
<dbReference type="ESTHER" id="alcbs-q0vpg7">
    <property type="family name" value="6_AlphaBeta_hydrolase"/>
</dbReference>
<dbReference type="PANTHER" id="PTHR43798">
    <property type="entry name" value="MONOACYLGLYCEROL LIPASE"/>
    <property type="match status" value="1"/>
</dbReference>
<comment type="similarity">
    <text evidence="1">Belongs to the AB hydrolase superfamily.</text>
</comment>
<dbReference type="AlphaFoldDB" id="Q0VPG7"/>
<dbReference type="STRING" id="393595.ABO_1483"/>
<proteinExistence type="inferred from homology"/>
<dbReference type="Proteomes" id="UP000008871">
    <property type="component" value="Chromosome"/>
</dbReference>
<dbReference type="Pfam" id="PF00561">
    <property type="entry name" value="Abhydrolase_1"/>
    <property type="match status" value="1"/>
</dbReference>
<dbReference type="HOGENOM" id="CLU_020336_8_2_6"/>
<organism evidence="4 5">
    <name type="scientific">Alcanivorax borkumensis (strain ATCC 700651 / DSM 11573 / NCIMB 13689 / SK2)</name>
    <dbReference type="NCBI Taxonomy" id="393595"/>
    <lineage>
        <taxon>Bacteria</taxon>
        <taxon>Pseudomonadati</taxon>
        <taxon>Pseudomonadota</taxon>
        <taxon>Gammaproteobacteria</taxon>
        <taxon>Oceanospirillales</taxon>
        <taxon>Alcanivoracaceae</taxon>
        <taxon>Alcanivorax</taxon>
    </lineage>
</organism>
<name>Q0VPG7_ALCBS</name>
<reference evidence="4 5" key="1">
    <citation type="journal article" date="2006" name="Nat. Biotechnol.">
        <title>Genome sequence of the ubiquitous hydrocarbon-degrading marine bacterium Alcanivorax borkumensis.</title>
        <authorList>
            <person name="Schneiker S."/>
            <person name="Martins dos Santos V.A.P."/>
            <person name="Bartels D."/>
            <person name="Bekel T."/>
            <person name="Brecht M."/>
            <person name="Buhrmester J."/>
            <person name="Chernikova T.N."/>
            <person name="Denaro R."/>
            <person name="Ferrer M."/>
            <person name="Gertler C."/>
            <person name="Goesmann A."/>
            <person name="Golyshina O.V."/>
            <person name="Kaminski F."/>
            <person name="Khachane A.N."/>
            <person name="Lang S."/>
            <person name="Linke B."/>
            <person name="McHardy A.C."/>
            <person name="Meyer F."/>
            <person name="Nechitaylo T."/>
            <person name="Puehler A."/>
            <person name="Regenhardt D."/>
            <person name="Rupp O."/>
            <person name="Sabirova J.S."/>
            <person name="Selbitschka W."/>
            <person name="Yakimov M.M."/>
            <person name="Timmis K.N."/>
            <person name="Vorhoelter F.-J."/>
            <person name="Weidner S."/>
            <person name="Kaiser O."/>
            <person name="Golyshin P.N."/>
        </authorList>
    </citation>
    <scope>NUCLEOTIDE SEQUENCE [LARGE SCALE GENOMIC DNA]</scope>
    <source>
        <strain evidence="5">ATCC 700651 / DSM 11573 / NCIMB 13689 / SK2</strain>
    </source>
</reference>
<protein>
    <submittedName>
        <fullName evidence="4">Hydrolase</fullName>
        <ecNumber evidence="4">3.1.-.-</ecNumber>
    </submittedName>
</protein>
<evidence type="ECO:0000256" key="2">
    <source>
        <dbReference type="ARBA" id="ARBA00022801"/>
    </source>
</evidence>
<dbReference type="RefSeq" id="WP_011588764.1">
    <property type="nucleotide sequence ID" value="NC_008260.1"/>
</dbReference>
<sequence length="295" mass="32042">MDAIERKFSVYGQTISALQWPGEVDRNDAEPILALHGWLDNAASFAPLSRFIQRPLLAMDFSGHGHSDHRPCGVVTHLVDHVRDVLAVVDQLGWKRFTLMGHSMGAGIACLFAAACPERVSRVVLIEGLGPPSTDGKDVASNLRKALDDSASLAGKRKPIYAHVEDAIDARTKGFGGLNHKASALLSDRGLMPVEGGWTWRADSRLRLTSFLRLTEEQVEGFVRAIKAPVCLIIGEQGMGGNGMFDHRLGWLSGATIVRLPGRHHLHMEEPQSVAASINTFLGETDDLLSRAGDD</sequence>
<keyword evidence="5" id="KW-1185">Reference proteome</keyword>
<dbReference type="SUPFAM" id="SSF53474">
    <property type="entry name" value="alpha/beta-Hydrolases"/>
    <property type="match status" value="1"/>
</dbReference>
<dbReference type="EC" id="3.1.-.-" evidence="4"/>
<dbReference type="PRINTS" id="PR00111">
    <property type="entry name" value="ABHYDROLASE"/>
</dbReference>
<dbReference type="KEGG" id="abo:ABO_1483"/>
<evidence type="ECO:0000259" key="3">
    <source>
        <dbReference type="Pfam" id="PF00561"/>
    </source>
</evidence>